<organism evidence="1 2">
    <name type="scientific">Brevibacterium permense</name>
    <dbReference type="NCBI Taxonomy" id="234834"/>
    <lineage>
        <taxon>Bacteria</taxon>
        <taxon>Bacillati</taxon>
        <taxon>Actinomycetota</taxon>
        <taxon>Actinomycetes</taxon>
        <taxon>Micrococcales</taxon>
        <taxon>Brevibacteriaceae</taxon>
        <taxon>Brevibacterium</taxon>
    </lineage>
</organism>
<dbReference type="EMBL" id="BAAALX010000001">
    <property type="protein sequence ID" value="GAA1502296.1"/>
    <property type="molecule type" value="Genomic_DNA"/>
</dbReference>
<dbReference type="Proteomes" id="UP001500177">
    <property type="component" value="Unassembled WGS sequence"/>
</dbReference>
<evidence type="ECO:0000313" key="2">
    <source>
        <dbReference type="Proteomes" id="UP001500177"/>
    </source>
</evidence>
<evidence type="ECO:0008006" key="3">
    <source>
        <dbReference type="Google" id="ProtNLM"/>
    </source>
</evidence>
<name>A0ABN1ZQP3_9MICO</name>
<evidence type="ECO:0000313" key="1">
    <source>
        <dbReference type="EMBL" id="GAA1502296.1"/>
    </source>
</evidence>
<protein>
    <recommendedName>
        <fullName evidence="3">DUF177 domain-containing protein</fullName>
    </recommendedName>
</protein>
<proteinExistence type="predicted"/>
<dbReference type="RefSeq" id="WP_173153542.1">
    <property type="nucleotide sequence ID" value="NZ_BAAALX010000001.1"/>
</dbReference>
<accession>A0ABN1ZQP3</accession>
<comment type="caution">
    <text evidence="1">The sequence shown here is derived from an EMBL/GenBank/DDBJ whole genome shotgun (WGS) entry which is preliminary data.</text>
</comment>
<reference evidence="1 2" key="1">
    <citation type="journal article" date="2019" name="Int. J. Syst. Evol. Microbiol.">
        <title>The Global Catalogue of Microorganisms (GCM) 10K type strain sequencing project: providing services to taxonomists for standard genome sequencing and annotation.</title>
        <authorList>
            <consortium name="The Broad Institute Genomics Platform"/>
            <consortium name="The Broad Institute Genome Sequencing Center for Infectious Disease"/>
            <person name="Wu L."/>
            <person name="Ma J."/>
        </authorList>
    </citation>
    <scope>NUCLEOTIDE SEQUENCE [LARGE SCALE GENOMIC DNA]</scope>
    <source>
        <strain evidence="1 2">JCM 13318</strain>
    </source>
</reference>
<keyword evidence="2" id="KW-1185">Reference proteome</keyword>
<gene>
    <name evidence="1" type="ORF">GCM10009690_00980</name>
</gene>
<sequence>MAIDGPGLTLPGRVLFAASVSTGRVVRHLRQEEGTISIDEGEPLAAESEFLVSADASADSDEIENGETADEVEIDGDLLIQRLPVPAGMREDTDLFALTGTAFARSSGREFGESQSPTGDPAALAPAKRGFFTRLFGR</sequence>